<gene>
    <name evidence="1" type="ORF">SAMN05444339_1331</name>
</gene>
<organism evidence="1 2">
    <name type="scientific">Loktanella atrilutea</name>
    <dbReference type="NCBI Taxonomy" id="366533"/>
    <lineage>
        <taxon>Bacteria</taxon>
        <taxon>Pseudomonadati</taxon>
        <taxon>Pseudomonadota</taxon>
        <taxon>Alphaproteobacteria</taxon>
        <taxon>Rhodobacterales</taxon>
        <taxon>Roseobacteraceae</taxon>
        <taxon>Loktanella</taxon>
    </lineage>
</organism>
<evidence type="ECO:0000313" key="2">
    <source>
        <dbReference type="Proteomes" id="UP000183987"/>
    </source>
</evidence>
<keyword evidence="2" id="KW-1185">Reference proteome</keyword>
<proteinExistence type="predicted"/>
<sequence length="229" mass="25586">MKTTIVSSVLNRTITFSGKAGGHIYADLNGHPGGRGNKIRAAGKLKGEAIRCGATQDDFQTQCNNWYRSYVRNHPDRVKIDCNTTRKAQQVIGVDALLARIQRQPWQHAATVVEHFMKVNLKPRAGDERYSEFGSVLVTSRSGDLKVIYVEMFDRDILNARPLTRCGIPNLPSFRVGGAVVKKTLTDTHPMDPFALSEVISEAVGHAFCSFDYTSYFEEHAQPQTQMRN</sequence>
<dbReference type="Proteomes" id="UP000183987">
    <property type="component" value="Unassembled WGS sequence"/>
</dbReference>
<dbReference type="EMBL" id="FQUE01000033">
    <property type="protein sequence ID" value="SHF97988.1"/>
    <property type="molecule type" value="Genomic_DNA"/>
</dbReference>
<dbReference type="RefSeq" id="WP_072859043.1">
    <property type="nucleotide sequence ID" value="NZ_FQUE01000033.1"/>
</dbReference>
<evidence type="ECO:0000313" key="1">
    <source>
        <dbReference type="EMBL" id="SHF97988.1"/>
    </source>
</evidence>
<protein>
    <submittedName>
        <fullName evidence="1">Uncharacterized protein</fullName>
    </submittedName>
</protein>
<dbReference type="AlphaFoldDB" id="A0A1M5G2N2"/>
<name>A0A1M5G2N2_LOKAT</name>
<accession>A0A1M5G2N2</accession>
<reference evidence="2" key="1">
    <citation type="submission" date="2016-11" db="EMBL/GenBank/DDBJ databases">
        <authorList>
            <person name="Varghese N."/>
            <person name="Submissions S."/>
        </authorList>
    </citation>
    <scope>NUCLEOTIDE SEQUENCE [LARGE SCALE GENOMIC DNA]</scope>
    <source>
        <strain evidence="2">DSM 29326</strain>
    </source>
</reference>